<dbReference type="Pfam" id="PF10263">
    <property type="entry name" value="SprT-like"/>
    <property type="match status" value="1"/>
</dbReference>
<accession>A0A8D9C8E2</accession>
<organism evidence="2">
    <name type="scientific">uncultured marine phage</name>
    <dbReference type="NCBI Taxonomy" id="707152"/>
    <lineage>
        <taxon>Viruses</taxon>
        <taxon>environmental samples</taxon>
    </lineage>
</organism>
<dbReference type="GO" id="GO:0008237">
    <property type="term" value="F:metallopeptidase activity"/>
    <property type="evidence" value="ECO:0007669"/>
    <property type="project" value="InterPro"/>
</dbReference>
<protein>
    <submittedName>
        <fullName evidence="2">SprT-like protein</fullName>
    </submittedName>
</protein>
<sequence length="170" mass="20058">MSLDEVRKEALSLLKKHGLNKWSFNWLVKRDVFAMCNYKKKTIYLNRSKTLHESNPKRITNSILHEIAHALDFINRGKSDHGPEWQKIAKSIGCNANKYGDESGLDKEKIYKWTGSCPDCDRKWYYNVKPKKPLRCPTHKSQLVYKFNKRIKGYSEYIQENYSRPIKSTI</sequence>
<reference evidence="2" key="1">
    <citation type="submission" date="2021-06" db="EMBL/GenBank/DDBJ databases">
        <authorList>
            <person name="Gannon L."/>
            <person name="Redgwell R T."/>
            <person name="Michniewski S."/>
            <person name="Harrison D C."/>
            <person name="Millard A."/>
        </authorList>
    </citation>
    <scope>NUCLEOTIDE SEQUENCE</scope>
</reference>
<proteinExistence type="predicted"/>
<dbReference type="GO" id="GO:0006950">
    <property type="term" value="P:response to stress"/>
    <property type="evidence" value="ECO:0007669"/>
    <property type="project" value="UniProtKB-ARBA"/>
</dbReference>
<dbReference type="SUPFAM" id="SSF55486">
    <property type="entry name" value="Metalloproteases ('zincins'), catalytic domain"/>
    <property type="match status" value="1"/>
</dbReference>
<dbReference type="InterPro" id="IPR024079">
    <property type="entry name" value="MetalloPept_cat_dom_sf"/>
</dbReference>
<dbReference type="Gene3D" id="3.40.390.10">
    <property type="entry name" value="Collagenase (Catalytic Domain)"/>
    <property type="match status" value="1"/>
</dbReference>
<name>A0A8D9C8E2_9VIRU</name>
<dbReference type="InterPro" id="IPR006640">
    <property type="entry name" value="SprT-like_domain"/>
</dbReference>
<dbReference type="EMBL" id="OU342829">
    <property type="protein sequence ID" value="CAG7579879.1"/>
    <property type="molecule type" value="Genomic_DNA"/>
</dbReference>
<feature type="domain" description="SprT-like" evidence="1">
    <location>
        <begin position="19"/>
        <end position="96"/>
    </location>
</feature>
<evidence type="ECO:0000259" key="1">
    <source>
        <dbReference type="Pfam" id="PF10263"/>
    </source>
</evidence>
<gene>
    <name evidence="2" type="primary">77</name>
    <name evidence="2" type="ORF">SLAVMIC_00140</name>
</gene>
<evidence type="ECO:0000313" key="2">
    <source>
        <dbReference type="EMBL" id="CAG7579879.1"/>
    </source>
</evidence>